<dbReference type="RefSeq" id="WP_004076644.1">
    <property type="nucleotide sequence ID" value="NZ_CM001436.1"/>
</dbReference>
<dbReference type="InParanoid" id="H1YX07"/>
<accession>H1YX07</accession>
<dbReference type="AlphaFoldDB" id="H1YX07"/>
<name>H1YX07_9EURY</name>
<reference evidence="1 2" key="1">
    <citation type="submission" date="2011-10" db="EMBL/GenBank/DDBJ databases">
        <title>The Improved High-Quality Draft genome of Methanoplanus limicola DSM 2279.</title>
        <authorList>
            <consortium name="US DOE Joint Genome Institute (JGI-PGF)"/>
            <person name="Lucas S."/>
            <person name="Copeland A."/>
            <person name="Lapidus A."/>
            <person name="Glavina del Rio T."/>
            <person name="Dalin E."/>
            <person name="Tice H."/>
            <person name="Bruce D."/>
            <person name="Goodwin L."/>
            <person name="Pitluck S."/>
            <person name="Peters L."/>
            <person name="Mikhailova N."/>
            <person name="Lu M."/>
            <person name="Kyrpides N."/>
            <person name="Mavromatis K."/>
            <person name="Ivanova N."/>
            <person name="Markowitz V."/>
            <person name="Cheng J.-F."/>
            <person name="Hugenholtz P."/>
            <person name="Woyke T."/>
            <person name="Wu D."/>
            <person name="Wirth R."/>
            <person name="Brambilla E.-M."/>
            <person name="Klenk H.-P."/>
            <person name="Eisen J.A."/>
        </authorList>
    </citation>
    <scope>NUCLEOTIDE SEQUENCE [LARGE SCALE GENOMIC DNA]</scope>
    <source>
        <strain evidence="1 2">DSM 2279</strain>
    </source>
</reference>
<proteinExistence type="predicted"/>
<sequence length="202" mass="21979">MNIIEEAVKKLEEKLFGSGCDDGVAVISIKEGGRICPFSSGRCLESAYGGKSVYMSTGCPFEVKTKVSFMYDSELNDGLKRTAACALVNSLTNFMCFTRLSSPCSEGMESECLKKLKEIIGDKKVFLNGNMPFLSEKLSSQTVASPEESDLIIISSDGIISDCGVEITDQYRDRKEILFTGPGTAGICNILNLNHFCPYGNK</sequence>
<dbReference type="EMBL" id="CM001436">
    <property type="protein sequence ID" value="EHQ34930.1"/>
    <property type="molecule type" value="Genomic_DNA"/>
</dbReference>
<evidence type="ECO:0000313" key="2">
    <source>
        <dbReference type="Proteomes" id="UP000005741"/>
    </source>
</evidence>
<dbReference type="OrthoDB" id="117854at2157"/>
<dbReference type="HOGENOM" id="CLU_1357904_0_0_2"/>
<dbReference type="STRING" id="937775.Metlim_0808"/>
<dbReference type="Proteomes" id="UP000005741">
    <property type="component" value="Chromosome"/>
</dbReference>
<organism evidence="1 2">
    <name type="scientific">Methanoplanus limicola DSM 2279</name>
    <dbReference type="NCBI Taxonomy" id="937775"/>
    <lineage>
        <taxon>Archaea</taxon>
        <taxon>Methanobacteriati</taxon>
        <taxon>Methanobacteriota</taxon>
        <taxon>Stenosarchaea group</taxon>
        <taxon>Methanomicrobia</taxon>
        <taxon>Methanomicrobiales</taxon>
        <taxon>Methanomicrobiaceae</taxon>
        <taxon>Methanoplanus</taxon>
    </lineage>
</organism>
<protein>
    <submittedName>
        <fullName evidence="1">Uncharacterized protein</fullName>
    </submittedName>
</protein>
<gene>
    <name evidence="1" type="ORF">Metlim_0808</name>
</gene>
<evidence type="ECO:0000313" key="1">
    <source>
        <dbReference type="EMBL" id="EHQ34930.1"/>
    </source>
</evidence>
<keyword evidence="2" id="KW-1185">Reference proteome</keyword>